<evidence type="ECO:0000313" key="3">
    <source>
        <dbReference type="Proteomes" id="UP001299876"/>
    </source>
</evidence>
<accession>A0ABT0F7F8</accession>
<dbReference type="SUPFAM" id="SSF81901">
    <property type="entry name" value="HCP-like"/>
    <property type="match status" value="1"/>
</dbReference>
<evidence type="ECO:0000259" key="1">
    <source>
        <dbReference type="Pfam" id="PF19933"/>
    </source>
</evidence>
<dbReference type="InterPro" id="IPR006597">
    <property type="entry name" value="Sel1-like"/>
</dbReference>
<dbReference type="Gene3D" id="1.25.40.10">
    <property type="entry name" value="Tetratricopeptide repeat domain"/>
    <property type="match status" value="1"/>
</dbReference>
<sequence length="340" mass="38165">MKKTFILVVLIVIAVYYIKDEDMPDASQFDFAYSRLEFECVFERDHLPELDEAANVLYRYGLYLEHDKGRKNYEDIAKYYRVAAAHGHYKAATNLQFLLSAGQSSSPDASKETIDLVEVFIKKEIPGAYYDMAHYLEAGYGVKQDLVASKAYFRRAADMGSPDAQYYVARLLSYVPNAGGVVLSMYKCAMEQGHRSAAGRYSSYLQDSGLYEEALQGYQTAIRNGDVTSASVLADAFNGPSASDALDYLALTKDSERVVRYKKIQLFLGRHEHLGAKIPELDDIVPLPPAPLPEWDGTFRWQRERDPYVPVIPPQELIEKLSAEKGLDPATGLPLSPRNT</sequence>
<reference evidence="2 3" key="1">
    <citation type="submission" date="2022-02" db="EMBL/GenBank/DDBJ databases">
        <title>Comparative genomics of the first Antarctic Pseudomonas spp. capable of biotransforming 2,4,6-Trinitrotoluene.</title>
        <authorList>
            <person name="Cabrera M.A."/>
            <person name="Marquez S.L."/>
            <person name="Perez-Donoso J.M."/>
        </authorList>
    </citation>
    <scope>NUCLEOTIDE SEQUENCE [LARGE SCALE GENOMIC DNA]</scope>
    <source>
        <strain evidence="2 3">TNT19</strain>
    </source>
</reference>
<name>A0ABT0F7F8_9PSED</name>
<dbReference type="PANTHER" id="PTHR11102">
    <property type="entry name" value="SEL-1-LIKE PROTEIN"/>
    <property type="match status" value="1"/>
</dbReference>
<keyword evidence="3" id="KW-1185">Reference proteome</keyword>
<dbReference type="EMBL" id="JAKNRW010000046">
    <property type="protein sequence ID" value="MCK1793938.1"/>
    <property type="molecule type" value="Genomic_DNA"/>
</dbReference>
<dbReference type="InterPro" id="IPR011990">
    <property type="entry name" value="TPR-like_helical_dom_sf"/>
</dbReference>
<evidence type="ECO:0000313" key="2">
    <source>
        <dbReference type="EMBL" id="MCK1793938.1"/>
    </source>
</evidence>
<comment type="caution">
    <text evidence="2">The sequence shown here is derived from an EMBL/GenBank/DDBJ whole genome shotgun (WGS) entry which is preliminary data.</text>
</comment>
<protein>
    <submittedName>
        <fullName evidence="2">Sel1 repeat family protein</fullName>
    </submittedName>
</protein>
<dbReference type="RefSeq" id="WP_247294189.1">
    <property type="nucleotide sequence ID" value="NZ_JAKNRW010000046.1"/>
</dbReference>
<dbReference type="InterPro" id="IPR050767">
    <property type="entry name" value="Sel1_AlgK"/>
</dbReference>
<dbReference type="SMART" id="SM00671">
    <property type="entry name" value="SEL1"/>
    <property type="match status" value="2"/>
</dbReference>
<dbReference type="InterPro" id="IPR045653">
    <property type="entry name" value="DUF6396"/>
</dbReference>
<gene>
    <name evidence="2" type="ORF">L9059_27905</name>
</gene>
<dbReference type="Proteomes" id="UP001299876">
    <property type="component" value="Unassembled WGS sequence"/>
</dbReference>
<dbReference type="Pfam" id="PF19933">
    <property type="entry name" value="DUF6396"/>
    <property type="match status" value="1"/>
</dbReference>
<dbReference type="PANTHER" id="PTHR11102:SF160">
    <property type="entry name" value="ERAD-ASSOCIATED E3 UBIQUITIN-PROTEIN LIGASE COMPONENT HRD3"/>
    <property type="match status" value="1"/>
</dbReference>
<proteinExistence type="predicted"/>
<feature type="domain" description="DUF6396" evidence="1">
    <location>
        <begin position="229"/>
        <end position="335"/>
    </location>
</feature>
<organism evidence="2 3">
    <name type="scientific">Pseudomonas violetae</name>
    <dbReference type="NCBI Taxonomy" id="2915813"/>
    <lineage>
        <taxon>Bacteria</taxon>
        <taxon>Pseudomonadati</taxon>
        <taxon>Pseudomonadota</taxon>
        <taxon>Gammaproteobacteria</taxon>
        <taxon>Pseudomonadales</taxon>
        <taxon>Pseudomonadaceae</taxon>
        <taxon>Pseudomonas</taxon>
    </lineage>
</organism>